<name>A0AAU9IY61_9CILI</name>
<protein>
    <submittedName>
        <fullName evidence="2">Uncharacterized protein</fullName>
    </submittedName>
</protein>
<reference evidence="2" key="1">
    <citation type="submission" date="2021-09" db="EMBL/GenBank/DDBJ databases">
        <authorList>
            <consortium name="AG Swart"/>
            <person name="Singh M."/>
            <person name="Singh A."/>
            <person name="Seah K."/>
            <person name="Emmerich C."/>
        </authorList>
    </citation>
    <scope>NUCLEOTIDE SEQUENCE</scope>
    <source>
        <strain evidence="2">ATCC30299</strain>
    </source>
</reference>
<gene>
    <name evidence="2" type="ORF">BSTOLATCC_MIC27148</name>
</gene>
<keyword evidence="3" id="KW-1185">Reference proteome</keyword>
<feature type="region of interest" description="Disordered" evidence="1">
    <location>
        <begin position="1"/>
        <end position="21"/>
    </location>
</feature>
<sequence length="67" mass="7485">MFPPNSPTNSVSENEITPQGIKEKTAAILNRVNNPETENDFRRTFTRISENATNAANNPTYQSFINA</sequence>
<evidence type="ECO:0000313" key="3">
    <source>
        <dbReference type="Proteomes" id="UP001162131"/>
    </source>
</evidence>
<organism evidence="2 3">
    <name type="scientific">Blepharisma stoltei</name>
    <dbReference type="NCBI Taxonomy" id="1481888"/>
    <lineage>
        <taxon>Eukaryota</taxon>
        <taxon>Sar</taxon>
        <taxon>Alveolata</taxon>
        <taxon>Ciliophora</taxon>
        <taxon>Postciliodesmatophora</taxon>
        <taxon>Heterotrichea</taxon>
        <taxon>Heterotrichida</taxon>
        <taxon>Blepharismidae</taxon>
        <taxon>Blepharisma</taxon>
    </lineage>
</organism>
<dbReference type="EMBL" id="CAJZBQ010000026">
    <property type="protein sequence ID" value="CAG9320677.1"/>
    <property type="molecule type" value="Genomic_DNA"/>
</dbReference>
<accession>A0AAU9IY61</accession>
<comment type="caution">
    <text evidence="2">The sequence shown here is derived from an EMBL/GenBank/DDBJ whole genome shotgun (WGS) entry which is preliminary data.</text>
</comment>
<evidence type="ECO:0000256" key="1">
    <source>
        <dbReference type="SAM" id="MobiDB-lite"/>
    </source>
</evidence>
<feature type="compositionally biased region" description="Polar residues" evidence="1">
    <location>
        <begin position="7"/>
        <end position="17"/>
    </location>
</feature>
<dbReference type="Proteomes" id="UP001162131">
    <property type="component" value="Unassembled WGS sequence"/>
</dbReference>
<dbReference type="AlphaFoldDB" id="A0AAU9IY61"/>
<evidence type="ECO:0000313" key="2">
    <source>
        <dbReference type="EMBL" id="CAG9320677.1"/>
    </source>
</evidence>
<proteinExistence type="predicted"/>